<protein>
    <submittedName>
        <fullName evidence="5">Secretion protein HlyD</fullName>
    </submittedName>
</protein>
<dbReference type="Pfam" id="PF25917">
    <property type="entry name" value="BSH_RND"/>
    <property type="match status" value="1"/>
</dbReference>
<evidence type="ECO:0000256" key="1">
    <source>
        <dbReference type="ARBA" id="ARBA00009477"/>
    </source>
</evidence>
<dbReference type="OrthoDB" id="8958519at2"/>
<comment type="similarity">
    <text evidence="1">Belongs to the membrane fusion protein (MFP) (TC 8.A.1) family.</text>
</comment>
<name>A0A1Y0D4W3_9GAMM</name>
<feature type="domain" description="p-hydroxybenzoic acid efflux pump subunit AaeA-like beta-barrel" evidence="4">
    <location>
        <begin position="232"/>
        <end position="322"/>
    </location>
</feature>
<dbReference type="PANTHER" id="PTHR30367">
    <property type="entry name" value="P-HYDROXYBENZOIC ACID EFFLUX PUMP SUBUNIT AAEA-RELATED"/>
    <property type="match status" value="1"/>
</dbReference>
<dbReference type="InterPro" id="IPR058625">
    <property type="entry name" value="MdtA-like_BSH"/>
</dbReference>
<gene>
    <name evidence="5" type="ORF">CBP31_07960</name>
</gene>
<evidence type="ECO:0000313" key="5">
    <source>
        <dbReference type="EMBL" id="ART82560.1"/>
    </source>
</evidence>
<dbReference type="Pfam" id="PF25963">
    <property type="entry name" value="Beta-barrel_AAEA"/>
    <property type="match status" value="1"/>
</dbReference>
<dbReference type="AlphaFoldDB" id="A0A1Y0D4W3"/>
<dbReference type="Gene3D" id="2.40.30.170">
    <property type="match status" value="1"/>
</dbReference>
<dbReference type="EMBL" id="CP021377">
    <property type="protein sequence ID" value="ART82560.1"/>
    <property type="molecule type" value="Genomic_DNA"/>
</dbReference>
<organism evidence="5 6">
    <name type="scientific">Oceanisphaera profunda</name>
    <dbReference type="NCBI Taxonomy" id="1416627"/>
    <lineage>
        <taxon>Bacteria</taxon>
        <taxon>Pseudomonadati</taxon>
        <taxon>Pseudomonadota</taxon>
        <taxon>Gammaproteobacteria</taxon>
        <taxon>Aeromonadales</taxon>
        <taxon>Aeromonadaceae</taxon>
        <taxon>Oceanisphaera</taxon>
    </lineage>
</organism>
<dbReference type="SUPFAM" id="SSF111369">
    <property type="entry name" value="HlyD-like secretion proteins"/>
    <property type="match status" value="1"/>
</dbReference>
<keyword evidence="6" id="KW-1185">Reference proteome</keyword>
<evidence type="ECO:0000313" key="6">
    <source>
        <dbReference type="Proteomes" id="UP000243937"/>
    </source>
</evidence>
<keyword evidence="2" id="KW-0175">Coiled coil</keyword>
<dbReference type="Gene3D" id="2.40.50.100">
    <property type="match status" value="1"/>
</dbReference>
<sequence>MTPEQSFSRWVKIALSAFFVLFGYFVIADNYLPMTTEARIQRYVIPVSSRVSGQVNQVHVLNNQEVEPGQVLFSLDDSDYALAVKRSELALAQAKSEQQKAQSGLAEIKAELHQTELQAKEQGREAARIARLFKLGHMSKQQLEQANTKVSLARETSAVSRARLQEVEQGQAVASIMVQQAEVALSQARVDLDRTQVRAETPGRIGNLQLRQGQHATAGQPLMALISDQGWVSADLREKSLRHVKAGTPADVIFDALPGQVFKGHVLSIESGVREGQESADGLLAQTVSSDRWVRDAQRLRANIELDEAWPELATGAKATVQLYPIDNPIFNVLAVMQARVVSVLRYLY</sequence>
<dbReference type="RefSeq" id="WP_087036136.1">
    <property type="nucleotide sequence ID" value="NZ_CP021377.1"/>
</dbReference>
<dbReference type="InterPro" id="IPR058634">
    <property type="entry name" value="AaeA-lik-b-barrel"/>
</dbReference>
<reference evidence="5 6" key="1">
    <citation type="journal article" date="2014" name="Int. J. Syst. Evol. Microbiol.">
        <title>Oceanisphaera profunda sp. nov., a marine bacterium isolated from deep-sea sediment, and emended description of the genus Oceanisphaera.</title>
        <authorList>
            <person name="Xu Z."/>
            <person name="Zhang X.Y."/>
            <person name="Su H.N."/>
            <person name="Yu Z.C."/>
            <person name="Liu C."/>
            <person name="Li H."/>
            <person name="Chen X.L."/>
            <person name="Song X.Y."/>
            <person name="Xie B.B."/>
            <person name="Qin Q.L."/>
            <person name="Zhou B.C."/>
            <person name="Shi M."/>
            <person name="Huang Y."/>
            <person name="Zhang Y.Z."/>
        </authorList>
    </citation>
    <scope>NUCLEOTIDE SEQUENCE [LARGE SCALE GENOMIC DNA]</scope>
    <source>
        <strain evidence="5 6">SM1222</strain>
    </source>
</reference>
<dbReference type="KEGG" id="opf:CBP31_07960"/>
<evidence type="ECO:0000259" key="4">
    <source>
        <dbReference type="Pfam" id="PF25963"/>
    </source>
</evidence>
<evidence type="ECO:0000256" key="2">
    <source>
        <dbReference type="SAM" id="Coils"/>
    </source>
</evidence>
<proteinExistence type="inferred from homology"/>
<dbReference type="Proteomes" id="UP000243937">
    <property type="component" value="Chromosome"/>
</dbReference>
<dbReference type="PANTHER" id="PTHR30367:SF6">
    <property type="entry name" value="SECRETION PROTEIN-RELATED"/>
    <property type="match status" value="1"/>
</dbReference>
<dbReference type="InterPro" id="IPR050393">
    <property type="entry name" value="MFP_Efflux_Pump"/>
</dbReference>
<feature type="domain" description="Multidrug resistance protein MdtA-like barrel-sandwich hybrid" evidence="3">
    <location>
        <begin position="46"/>
        <end position="225"/>
    </location>
</feature>
<evidence type="ECO:0000259" key="3">
    <source>
        <dbReference type="Pfam" id="PF25917"/>
    </source>
</evidence>
<feature type="coiled-coil region" evidence="2">
    <location>
        <begin position="91"/>
        <end position="125"/>
    </location>
</feature>
<accession>A0A1Y0D4W3</accession>